<feature type="non-terminal residue" evidence="1">
    <location>
        <position position="1"/>
    </location>
</feature>
<evidence type="ECO:0000313" key="1">
    <source>
        <dbReference type="EMBL" id="GAG22414.1"/>
    </source>
</evidence>
<organism evidence="1">
    <name type="scientific">marine sediment metagenome</name>
    <dbReference type="NCBI Taxonomy" id="412755"/>
    <lineage>
        <taxon>unclassified sequences</taxon>
        <taxon>metagenomes</taxon>
        <taxon>ecological metagenomes</taxon>
    </lineage>
</organism>
<dbReference type="Pfam" id="PF13148">
    <property type="entry name" value="DUF3987"/>
    <property type="match status" value="1"/>
</dbReference>
<reference evidence="1" key="1">
    <citation type="journal article" date="2014" name="Front. Microbiol.">
        <title>High frequency of phylogenetically diverse reductive dehalogenase-homologous genes in deep subseafloor sedimentary metagenomes.</title>
        <authorList>
            <person name="Kawai M."/>
            <person name="Futagami T."/>
            <person name="Toyoda A."/>
            <person name="Takaki Y."/>
            <person name="Nishi S."/>
            <person name="Hori S."/>
            <person name="Arai W."/>
            <person name="Tsubouchi T."/>
            <person name="Morono Y."/>
            <person name="Uchiyama I."/>
            <person name="Ito T."/>
            <person name="Fujiyama A."/>
            <person name="Inagaki F."/>
            <person name="Takami H."/>
        </authorList>
    </citation>
    <scope>NUCLEOTIDE SEQUENCE</scope>
    <source>
        <strain evidence="1">Expedition CK06-06</strain>
    </source>
</reference>
<comment type="caution">
    <text evidence="1">The sequence shown here is derived from an EMBL/GenBank/DDBJ whole genome shotgun (WGS) entry which is preliminary data.</text>
</comment>
<dbReference type="EMBL" id="BARS01035781">
    <property type="protein sequence ID" value="GAG22414.1"/>
    <property type="molecule type" value="Genomic_DNA"/>
</dbReference>
<dbReference type="AlphaFoldDB" id="X0VVG8"/>
<name>X0VVG8_9ZZZZ</name>
<accession>X0VVG8</accession>
<sequence length="257" mass="29272">LLIASVLKQHVYLDMGTYKLYPNMFIIIIDEASSGKSHAVERFGLSLLVRADEKDASDNKLYIYNQRITAAAMIKSMSELYKDKGEHCVTVIAEELGFFTDMSGDNMNISNVLIKTYDNGMLGSETIARSLDYIPKAQLNIIGGTTPDSLKASVGKKFIEAGALSRMIFIHSEELSNPLPFPNPPRGNDMRKEYLADDLNDFKTLKGKFRWDAEAIEYYEKWYCRTWENLEERKDKLLVKRMANKMLKIAMILSVAR</sequence>
<feature type="non-terminal residue" evidence="1">
    <location>
        <position position="257"/>
    </location>
</feature>
<proteinExistence type="predicted"/>
<protein>
    <submittedName>
        <fullName evidence="1">Uncharacterized protein</fullName>
    </submittedName>
</protein>
<gene>
    <name evidence="1" type="ORF">S01H1_55084</name>
</gene>
<dbReference type="InterPro" id="IPR025048">
    <property type="entry name" value="DUF3987"/>
</dbReference>